<comment type="caution">
    <text evidence="4">The sequence shown here is derived from an EMBL/GenBank/DDBJ whole genome shotgun (WGS) entry which is preliminary data.</text>
</comment>
<reference evidence="4 5" key="1">
    <citation type="submission" date="2018-02" db="EMBL/GenBank/DDBJ databases">
        <title>Comparative genomes isolates from brazilian mangrove.</title>
        <authorList>
            <person name="Araujo J.E."/>
            <person name="Taketani R.G."/>
            <person name="Silva M.C.P."/>
            <person name="Loureco M.V."/>
            <person name="Andreote F.D."/>
        </authorList>
    </citation>
    <scope>NUCLEOTIDE SEQUENCE [LARGE SCALE GENOMIC DNA]</scope>
    <source>
        <strain evidence="4 5">HEX-2 MGV</strain>
    </source>
</reference>
<dbReference type="OrthoDB" id="9803017at2"/>
<dbReference type="SUPFAM" id="SSF53335">
    <property type="entry name" value="S-adenosyl-L-methionine-dependent methyltransferases"/>
    <property type="match status" value="1"/>
</dbReference>
<gene>
    <name evidence="4" type="ORF">C5Y96_13395</name>
</gene>
<dbReference type="EMBL" id="PUIA01000037">
    <property type="protein sequence ID" value="PQO31331.1"/>
    <property type="molecule type" value="Genomic_DNA"/>
</dbReference>
<dbReference type="Proteomes" id="UP000240009">
    <property type="component" value="Unassembled WGS sequence"/>
</dbReference>
<dbReference type="AlphaFoldDB" id="A0A2S8FGM7"/>
<dbReference type="PANTHER" id="PTHR43542">
    <property type="entry name" value="METHYLTRANSFERASE"/>
    <property type="match status" value="1"/>
</dbReference>
<evidence type="ECO:0000256" key="3">
    <source>
        <dbReference type="SAM" id="MobiDB-lite"/>
    </source>
</evidence>
<dbReference type="GO" id="GO:0031167">
    <property type="term" value="P:rRNA methylation"/>
    <property type="evidence" value="ECO:0007669"/>
    <property type="project" value="InterPro"/>
</dbReference>
<evidence type="ECO:0000256" key="2">
    <source>
        <dbReference type="ARBA" id="ARBA00022679"/>
    </source>
</evidence>
<evidence type="ECO:0000256" key="1">
    <source>
        <dbReference type="ARBA" id="ARBA00022603"/>
    </source>
</evidence>
<dbReference type="InterPro" id="IPR029063">
    <property type="entry name" value="SAM-dependent_MTases_sf"/>
</dbReference>
<evidence type="ECO:0000313" key="4">
    <source>
        <dbReference type="EMBL" id="PQO31331.1"/>
    </source>
</evidence>
<name>A0A2S8FGM7_9BACT</name>
<organism evidence="4 5">
    <name type="scientific">Blastopirellula marina</name>
    <dbReference type="NCBI Taxonomy" id="124"/>
    <lineage>
        <taxon>Bacteria</taxon>
        <taxon>Pseudomonadati</taxon>
        <taxon>Planctomycetota</taxon>
        <taxon>Planctomycetia</taxon>
        <taxon>Pirellulales</taxon>
        <taxon>Pirellulaceae</taxon>
        <taxon>Blastopirellula</taxon>
    </lineage>
</organism>
<dbReference type="PIRSF" id="PIRSF004553">
    <property type="entry name" value="CHP00095"/>
    <property type="match status" value="1"/>
</dbReference>
<evidence type="ECO:0008006" key="6">
    <source>
        <dbReference type="Google" id="ProtNLM"/>
    </source>
</evidence>
<proteinExistence type="predicted"/>
<accession>A0A2S8FGM7</accession>
<feature type="compositionally biased region" description="Basic residues" evidence="3">
    <location>
        <begin position="1"/>
        <end position="12"/>
    </location>
</feature>
<dbReference type="GO" id="GO:0008168">
    <property type="term" value="F:methyltransferase activity"/>
    <property type="evidence" value="ECO:0007669"/>
    <property type="project" value="UniProtKB-KW"/>
</dbReference>
<dbReference type="PANTHER" id="PTHR43542:SF1">
    <property type="entry name" value="METHYLTRANSFERASE"/>
    <property type="match status" value="1"/>
</dbReference>
<dbReference type="InterPro" id="IPR004398">
    <property type="entry name" value="RNA_MeTrfase_RsmD"/>
</dbReference>
<evidence type="ECO:0000313" key="5">
    <source>
        <dbReference type="Proteomes" id="UP000240009"/>
    </source>
</evidence>
<feature type="region of interest" description="Disordered" evidence="3">
    <location>
        <begin position="1"/>
        <end position="21"/>
    </location>
</feature>
<protein>
    <recommendedName>
        <fullName evidence="6">SAM-dependent methyltransferase</fullName>
    </recommendedName>
</protein>
<keyword evidence="2" id="KW-0808">Transferase</keyword>
<dbReference type="Pfam" id="PF03602">
    <property type="entry name" value="Cons_hypoth95"/>
    <property type="match status" value="1"/>
</dbReference>
<keyword evidence="1" id="KW-0489">Methyltransferase</keyword>
<sequence>MAKRRPVKKKPARGAAAQTPTVDAPMRIIGGRLKNKKIEYSGDTRTRPMKERVREAVFNLIGPSIKDKIAIDLFAGTGALGLEAISRGAIEAHLIERHVPTSKLIRNNGEALEITDLITIYAHNSFMWVKKELDNVGRTPWVVFICPPYDFFVSRWEEMEKQMMALLETAPPESILIVEFDDQFDASQLPDAENWDVRVYFPAHVGIYRLPAEEETT</sequence>
<dbReference type="RefSeq" id="WP_105354088.1">
    <property type="nucleotide sequence ID" value="NZ_PUIA01000037.1"/>
</dbReference>
<dbReference type="Gene3D" id="3.40.50.150">
    <property type="entry name" value="Vaccinia Virus protein VP39"/>
    <property type="match status" value="1"/>
</dbReference>